<feature type="region of interest" description="Disordered" evidence="3">
    <location>
        <begin position="21"/>
        <end position="160"/>
    </location>
</feature>
<feature type="compositionally biased region" description="Acidic residues" evidence="3">
    <location>
        <begin position="61"/>
        <end position="86"/>
    </location>
</feature>
<evidence type="ECO:0000313" key="7">
    <source>
        <dbReference type="Proteomes" id="UP001500392"/>
    </source>
</evidence>
<feature type="domain" description="Xaa-Pro dipeptidyl-peptidase-like" evidence="5">
    <location>
        <begin position="233"/>
        <end position="535"/>
    </location>
</feature>
<sequence length="808" mass="85079">MLNSRLLITLIMFAALSACGGSSSTSRSQRADEVNQPADMDNDGVADSVDNCPAIANSDQADADGDSIGDACDNDADNDGVADDLDNCPVIANNDQADADSDNIGNACDDDADNDGVSDDQDNCPAVSNANQQDLDNDDIGDMCDPEDGRDSDDDGVGNENDLCADSAALSSVDANGCSAAQVNASCGDSFATVAANRHYQVVLPSASGENISFEVFEPAVLDCGARALGAHPLILHSHGLGGARVSDPAASDYSSNALDLLVAAGYPVISIDQRGFGDSSGTVRVMDPDVEGLDLLQILDWAEENLDYLAWRNEATGELAARPTPAVSVPSGVNLLSGAVGSSYGGGYQLLIHGVDEKQRMDAMVPDITWHYLPFSLNPGDVVKSGWSLLLVGGGEAGSYQPGFENQESPLARGLDPFVKETLLRGIATNEFPRDALDWFAYHSPRYWCELNDQATMPYSFAASELNNNISSEFNEAPGSNSYSGHPGVDILLTQGIRDTLFNFNDAWWNFQCLSERAAGTGHEVRMLTHESGHIIPNFVGETPEPIYFQALGGNFACGDLTQRSATIDWFNAKLRGEPAADDLSGENEICVSLADDDAVNIPVTQFKARRAESDTTAVSFSEFNNVALANVPNGVAAQAAHVLAQDVSVIPLLTVSDANGLLVAGIPQMDMTVSTPQMLNDAACELGGVPTIRSGCDSILFVGLAVRNGGGDWRLVDDQIMPVRGLGSHADFDLVGVAERLAVGDELGLWVSGYHPQYLESYSRDLTIPVVNIAANVRLPLFAVDAAGQPDFAGAVANAIAVAVAP</sequence>
<keyword evidence="7" id="KW-1185">Reference proteome</keyword>
<reference evidence="7" key="1">
    <citation type="journal article" date="2019" name="Int. J. Syst. Evol. Microbiol.">
        <title>The Global Catalogue of Microorganisms (GCM) 10K type strain sequencing project: providing services to taxonomists for standard genome sequencing and annotation.</title>
        <authorList>
            <consortium name="The Broad Institute Genomics Platform"/>
            <consortium name="The Broad Institute Genome Sequencing Center for Infectious Disease"/>
            <person name="Wu L."/>
            <person name="Ma J."/>
        </authorList>
    </citation>
    <scope>NUCLEOTIDE SEQUENCE [LARGE SCALE GENOMIC DNA]</scope>
    <source>
        <strain evidence="7">JCM 17304</strain>
    </source>
</reference>
<feature type="compositionally biased region" description="Acidic residues" evidence="3">
    <location>
        <begin position="135"/>
        <end position="157"/>
    </location>
</feature>
<dbReference type="InterPro" id="IPR029058">
    <property type="entry name" value="AB_hydrolase_fold"/>
</dbReference>
<dbReference type="InterPro" id="IPR000383">
    <property type="entry name" value="Xaa-Pro-like_dom"/>
</dbReference>
<dbReference type="Gene3D" id="3.40.50.1820">
    <property type="entry name" value="alpha/beta hydrolase"/>
    <property type="match status" value="1"/>
</dbReference>
<organism evidence="6 7">
    <name type="scientific">Zhongshania borealis</name>
    <dbReference type="NCBI Taxonomy" id="889488"/>
    <lineage>
        <taxon>Bacteria</taxon>
        <taxon>Pseudomonadati</taxon>
        <taxon>Pseudomonadota</taxon>
        <taxon>Gammaproteobacteria</taxon>
        <taxon>Cellvibrionales</taxon>
        <taxon>Spongiibacteraceae</taxon>
        <taxon>Zhongshania</taxon>
    </lineage>
</organism>
<dbReference type="PROSITE" id="PS51257">
    <property type="entry name" value="PROKAR_LIPOPROTEIN"/>
    <property type="match status" value="1"/>
</dbReference>
<proteinExistence type="predicted"/>
<keyword evidence="2" id="KW-0106">Calcium</keyword>
<dbReference type="RefSeq" id="WP_344937918.1">
    <property type="nucleotide sequence ID" value="NZ_BAABDM010000008.1"/>
</dbReference>
<dbReference type="PANTHER" id="PTHR10199:SF100">
    <property type="entry name" value="THROMBOSPONDIN, ISOFORM A"/>
    <property type="match status" value="1"/>
</dbReference>
<dbReference type="EMBL" id="BAABDM010000008">
    <property type="protein sequence ID" value="GAA4103394.1"/>
    <property type="molecule type" value="Genomic_DNA"/>
</dbReference>
<keyword evidence="1 4" id="KW-0732">Signal</keyword>
<dbReference type="Pfam" id="PF02129">
    <property type="entry name" value="Peptidase_S15"/>
    <property type="match status" value="1"/>
</dbReference>
<dbReference type="InterPro" id="IPR003367">
    <property type="entry name" value="Thrombospondin_3-like_rpt"/>
</dbReference>
<dbReference type="Proteomes" id="UP001500392">
    <property type="component" value="Unassembled WGS sequence"/>
</dbReference>
<dbReference type="InterPro" id="IPR028974">
    <property type="entry name" value="TSP_type-3_rpt"/>
</dbReference>
<gene>
    <name evidence="6" type="ORF">GCM10022414_31680</name>
</gene>
<feature type="compositionally biased region" description="Low complexity" evidence="3">
    <location>
        <begin position="92"/>
        <end position="107"/>
    </location>
</feature>
<protein>
    <recommendedName>
        <fullName evidence="5">Xaa-Pro dipeptidyl-peptidase-like domain-containing protein</fullName>
    </recommendedName>
</protein>
<name>A0ABP7X3M3_9GAMM</name>
<evidence type="ECO:0000256" key="1">
    <source>
        <dbReference type="ARBA" id="ARBA00022729"/>
    </source>
</evidence>
<dbReference type="PANTHER" id="PTHR10199">
    <property type="entry name" value="THROMBOSPONDIN"/>
    <property type="match status" value="1"/>
</dbReference>
<dbReference type="SUPFAM" id="SSF103647">
    <property type="entry name" value="TSP type-3 repeat"/>
    <property type="match status" value="2"/>
</dbReference>
<dbReference type="SUPFAM" id="SSF53474">
    <property type="entry name" value="alpha/beta-Hydrolases"/>
    <property type="match status" value="1"/>
</dbReference>
<dbReference type="Gene3D" id="4.10.1080.10">
    <property type="entry name" value="TSP type-3 repeat"/>
    <property type="match status" value="1"/>
</dbReference>
<dbReference type="Pfam" id="PF02412">
    <property type="entry name" value="TSP_3"/>
    <property type="match status" value="4"/>
</dbReference>
<evidence type="ECO:0000259" key="5">
    <source>
        <dbReference type="Pfam" id="PF02129"/>
    </source>
</evidence>
<feature type="chain" id="PRO_5045631398" description="Xaa-Pro dipeptidyl-peptidase-like domain-containing protein" evidence="4">
    <location>
        <begin position="21"/>
        <end position="808"/>
    </location>
</feature>
<evidence type="ECO:0000256" key="3">
    <source>
        <dbReference type="SAM" id="MobiDB-lite"/>
    </source>
</evidence>
<feature type="signal peptide" evidence="4">
    <location>
        <begin position="1"/>
        <end position="20"/>
    </location>
</feature>
<comment type="caution">
    <text evidence="6">The sequence shown here is derived from an EMBL/GenBank/DDBJ whole genome shotgun (WGS) entry which is preliminary data.</text>
</comment>
<evidence type="ECO:0000256" key="2">
    <source>
        <dbReference type="ARBA" id="ARBA00022837"/>
    </source>
</evidence>
<evidence type="ECO:0000256" key="4">
    <source>
        <dbReference type="SAM" id="SignalP"/>
    </source>
</evidence>
<dbReference type="InterPro" id="IPR017897">
    <property type="entry name" value="Thrombospondin_3_rpt"/>
</dbReference>
<accession>A0ABP7X3M3</accession>
<feature type="compositionally biased region" description="Acidic residues" evidence="3">
    <location>
        <begin position="108"/>
        <end position="122"/>
    </location>
</feature>
<dbReference type="PROSITE" id="PS51234">
    <property type="entry name" value="TSP3"/>
    <property type="match status" value="2"/>
</dbReference>
<evidence type="ECO:0000313" key="6">
    <source>
        <dbReference type="EMBL" id="GAA4103394.1"/>
    </source>
</evidence>